<keyword evidence="1" id="KW-0808">Transferase</keyword>
<comment type="caution">
    <text evidence="3">The sequence shown here is derived from an EMBL/GenBank/DDBJ whole genome shotgun (WGS) entry which is preliminary data.</text>
</comment>
<evidence type="ECO:0000259" key="2">
    <source>
        <dbReference type="Pfam" id="PF00534"/>
    </source>
</evidence>
<dbReference type="PANTHER" id="PTHR46401">
    <property type="entry name" value="GLYCOSYLTRANSFERASE WBBK-RELATED"/>
    <property type="match status" value="1"/>
</dbReference>
<sequence>MIALYIRELDIKGGTHKQFYYLADFLLRNNVDFKIITNSVDFKKTYDSFTLLENKIFCIERQTSENNFRKIYFYLNYILKLRKALNGVKIINIHDHGLQLILPFLFNKKIIWQINDLPTEFKSKQNESLFNKLKKIYIKISTKLFVDKVTVNVKKNSYRVKNLMGAKAQVLYCGIEKVNIKRELDSTLLRFKNKKINILTSGVFMPYRNYETAVKVVENLINKGFDVNLQIIGSIELNPEYSNSILNLIINKKLANNIKVLGQVSEKEFLDLHMNADIFMFINIDQSWGLAVFEAMSCGIPVILSESVGATEILEDRKDCVFVDPINDIQISDEIITLINDPKNYSKYYYNGIEFAENYTWDKSYSSNVLRLIEELAN</sequence>
<organism evidence="3 4">
    <name type="scientific">Pedobacter segetis</name>
    <dbReference type="NCBI Taxonomy" id="2793069"/>
    <lineage>
        <taxon>Bacteria</taxon>
        <taxon>Pseudomonadati</taxon>
        <taxon>Bacteroidota</taxon>
        <taxon>Sphingobacteriia</taxon>
        <taxon>Sphingobacteriales</taxon>
        <taxon>Sphingobacteriaceae</taxon>
        <taxon>Pedobacter</taxon>
    </lineage>
</organism>
<accession>A0ABS1BMG8</accession>
<keyword evidence="4" id="KW-1185">Reference proteome</keyword>
<feature type="domain" description="Glycosyl transferase family 1" evidence="2">
    <location>
        <begin position="190"/>
        <end position="354"/>
    </location>
</feature>
<dbReference type="PANTHER" id="PTHR46401:SF2">
    <property type="entry name" value="GLYCOSYLTRANSFERASE WBBK-RELATED"/>
    <property type="match status" value="1"/>
</dbReference>
<evidence type="ECO:0000313" key="4">
    <source>
        <dbReference type="Proteomes" id="UP000660024"/>
    </source>
</evidence>
<dbReference type="CDD" id="cd03801">
    <property type="entry name" value="GT4_PimA-like"/>
    <property type="match status" value="1"/>
</dbReference>
<name>A0ABS1BMG8_9SPHI</name>
<dbReference type="InterPro" id="IPR001296">
    <property type="entry name" value="Glyco_trans_1"/>
</dbReference>
<dbReference type="Proteomes" id="UP000660024">
    <property type="component" value="Unassembled WGS sequence"/>
</dbReference>
<evidence type="ECO:0000256" key="1">
    <source>
        <dbReference type="ARBA" id="ARBA00022679"/>
    </source>
</evidence>
<evidence type="ECO:0000313" key="3">
    <source>
        <dbReference type="EMBL" id="MBK0384093.1"/>
    </source>
</evidence>
<dbReference type="RefSeq" id="WP_200587488.1">
    <property type="nucleotide sequence ID" value="NZ_JAEHFY010000022.1"/>
</dbReference>
<reference evidence="3 4" key="1">
    <citation type="submission" date="2020-12" db="EMBL/GenBank/DDBJ databases">
        <title>Bacterial novel species Pedobacter sp. SD-b isolated from soil.</title>
        <authorList>
            <person name="Jung H.-Y."/>
        </authorList>
    </citation>
    <scope>NUCLEOTIDE SEQUENCE [LARGE SCALE GENOMIC DNA]</scope>
    <source>
        <strain evidence="3 4">SD-b</strain>
    </source>
</reference>
<protein>
    <submittedName>
        <fullName evidence="3">Glycosyltransferase family 4 protein</fullName>
    </submittedName>
</protein>
<dbReference type="Pfam" id="PF00534">
    <property type="entry name" value="Glycos_transf_1"/>
    <property type="match status" value="1"/>
</dbReference>
<dbReference type="Gene3D" id="3.40.50.2000">
    <property type="entry name" value="Glycogen Phosphorylase B"/>
    <property type="match status" value="2"/>
</dbReference>
<dbReference type="SUPFAM" id="SSF53756">
    <property type="entry name" value="UDP-Glycosyltransferase/glycogen phosphorylase"/>
    <property type="match status" value="1"/>
</dbReference>
<gene>
    <name evidence="3" type="ORF">I5M32_14075</name>
</gene>
<dbReference type="EMBL" id="JAEHFY010000022">
    <property type="protein sequence ID" value="MBK0384093.1"/>
    <property type="molecule type" value="Genomic_DNA"/>
</dbReference>
<proteinExistence type="predicted"/>